<evidence type="ECO:0000313" key="2">
    <source>
        <dbReference type="EMBL" id="MBB5429287.1"/>
    </source>
</evidence>
<keyword evidence="3" id="KW-1185">Reference proteome</keyword>
<feature type="chain" id="PRO_5030859145" description="Lipoprotein" evidence="1">
    <location>
        <begin position="24"/>
        <end position="120"/>
    </location>
</feature>
<dbReference type="Proteomes" id="UP000592780">
    <property type="component" value="Unassembled WGS sequence"/>
</dbReference>
<evidence type="ECO:0000313" key="3">
    <source>
        <dbReference type="Proteomes" id="UP000592780"/>
    </source>
</evidence>
<accession>A0A7W8QF54</accession>
<reference evidence="2 3" key="1">
    <citation type="submission" date="2020-08" db="EMBL/GenBank/DDBJ databases">
        <title>Genomic Encyclopedia of Type Strains, Phase IV (KMG-V): Genome sequencing to study the core and pangenomes of soil and plant-associated prokaryotes.</title>
        <authorList>
            <person name="Whitman W."/>
        </authorList>
    </citation>
    <scope>NUCLEOTIDE SEQUENCE [LARGE SCALE GENOMIC DNA]</scope>
    <source>
        <strain evidence="2 3">JPY158</strain>
    </source>
</reference>
<sequence>MMTKTLKKIRVLGALLIAVALNGCGGSDGGSVTDPTHASVGSSADDELTPYYVQSITWHTCGSDNFQIVNKDLLGPLSTRASCTTGKVPLDYDDASKGSVGIGVLRVIAGKPANRLVAYG</sequence>
<dbReference type="EMBL" id="JACHDD010000023">
    <property type="protein sequence ID" value="MBB5429287.1"/>
    <property type="molecule type" value="Genomic_DNA"/>
</dbReference>
<protein>
    <recommendedName>
        <fullName evidence="4">Lipoprotein</fullName>
    </recommendedName>
</protein>
<proteinExistence type="predicted"/>
<dbReference type="AlphaFoldDB" id="A0A7W8QF54"/>
<gene>
    <name evidence="2" type="ORF">HDG40_007484</name>
</gene>
<evidence type="ECO:0000256" key="1">
    <source>
        <dbReference type="SAM" id="SignalP"/>
    </source>
</evidence>
<dbReference type="RefSeq" id="WP_227749403.1">
    <property type="nucleotide sequence ID" value="NZ_JBNDLN010000003.1"/>
</dbReference>
<organism evidence="2 3">
    <name type="scientific">Paraburkholderia atlantica</name>
    <dbReference type="NCBI Taxonomy" id="2654982"/>
    <lineage>
        <taxon>Bacteria</taxon>
        <taxon>Pseudomonadati</taxon>
        <taxon>Pseudomonadota</taxon>
        <taxon>Betaproteobacteria</taxon>
        <taxon>Burkholderiales</taxon>
        <taxon>Burkholderiaceae</taxon>
        <taxon>Paraburkholderia</taxon>
    </lineage>
</organism>
<evidence type="ECO:0008006" key="4">
    <source>
        <dbReference type="Google" id="ProtNLM"/>
    </source>
</evidence>
<comment type="caution">
    <text evidence="2">The sequence shown here is derived from an EMBL/GenBank/DDBJ whole genome shotgun (WGS) entry which is preliminary data.</text>
</comment>
<name>A0A7W8QF54_PARAM</name>
<feature type="signal peptide" evidence="1">
    <location>
        <begin position="1"/>
        <end position="23"/>
    </location>
</feature>
<keyword evidence="1" id="KW-0732">Signal</keyword>